<dbReference type="FunFam" id="3.15.10.30:FF:000001">
    <property type="entry name" value="Takeout-like protein 1"/>
    <property type="match status" value="1"/>
</dbReference>
<keyword evidence="1 4" id="KW-0732">Signal</keyword>
<evidence type="ECO:0000313" key="5">
    <source>
        <dbReference type="EMBL" id="JAS26227.1"/>
    </source>
</evidence>
<sequence>GYIVIMDFSQCVCFIVVLLLLSEVKSKSVDSNKGNYLHPCLAKDPKLQECMMEVGNSMFEHLHKGIPNIGIPVLDPMIVSEMQLLGGKKSIVHLSLMNSTQTGLGSSVIKSIKAEPKHNKFEINMFVPKYIIEGTYDVNAKIATLPVVGRGPSTITLHDMNSKWTLEGSVVVKKGKKYFKINSFKVNLSPKKMTFLLKDLFNGNKELGDTMNMFMNENWEEVFKQLKPLMETGYSDILIQLSSNIFKKIPYTDMFPDMA</sequence>
<evidence type="ECO:0000256" key="2">
    <source>
        <dbReference type="ARBA" id="ARBA00023108"/>
    </source>
</evidence>
<dbReference type="EMBL" id="GEDC01011071">
    <property type="protein sequence ID" value="JAS26227.1"/>
    <property type="molecule type" value="Transcribed_RNA"/>
</dbReference>
<comment type="similarity">
    <text evidence="3">Belongs to the TO family.</text>
</comment>
<keyword evidence="2" id="KW-0090">Biological rhythms</keyword>
<dbReference type="AlphaFoldDB" id="A0A1B6DKM7"/>
<proteinExistence type="inferred from homology"/>
<gene>
    <name evidence="5" type="ORF">g.45687</name>
</gene>
<evidence type="ECO:0000256" key="4">
    <source>
        <dbReference type="SAM" id="SignalP"/>
    </source>
</evidence>
<dbReference type="PANTHER" id="PTHR11008:SF41">
    <property type="entry name" value="RE70318P"/>
    <property type="match status" value="1"/>
</dbReference>
<evidence type="ECO:0000256" key="3">
    <source>
        <dbReference type="ARBA" id="ARBA00060902"/>
    </source>
</evidence>
<name>A0A1B6DKM7_9HEMI</name>
<dbReference type="InterPro" id="IPR010562">
    <property type="entry name" value="Haemolymph_juvenile_hormone-bd"/>
</dbReference>
<dbReference type="Gene3D" id="3.15.10.30">
    <property type="entry name" value="Haemolymph juvenile hormone binding protein"/>
    <property type="match status" value="1"/>
</dbReference>
<dbReference type="GO" id="GO:0007623">
    <property type="term" value="P:circadian rhythm"/>
    <property type="evidence" value="ECO:0007669"/>
    <property type="project" value="UniProtKB-ARBA"/>
</dbReference>
<dbReference type="Pfam" id="PF06585">
    <property type="entry name" value="JHBP"/>
    <property type="match status" value="1"/>
</dbReference>
<reference evidence="5" key="1">
    <citation type="submission" date="2015-12" db="EMBL/GenBank/DDBJ databases">
        <title>De novo transcriptome assembly of four potential Pierce s Disease insect vectors from Arizona vineyards.</title>
        <authorList>
            <person name="Tassone E.E."/>
        </authorList>
    </citation>
    <scope>NUCLEOTIDE SEQUENCE</scope>
</reference>
<protein>
    <recommendedName>
        <fullName evidence="6">Haemolymph juvenile hormone binding protein</fullName>
    </recommendedName>
</protein>
<feature type="signal peptide" evidence="4">
    <location>
        <begin position="1"/>
        <end position="26"/>
    </location>
</feature>
<evidence type="ECO:0008006" key="6">
    <source>
        <dbReference type="Google" id="ProtNLM"/>
    </source>
</evidence>
<evidence type="ECO:0000256" key="1">
    <source>
        <dbReference type="ARBA" id="ARBA00022729"/>
    </source>
</evidence>
<dbReference type="InterPro" id="IPR038606">
    <property type="entry name" value="To_sf"/>
</dbReference>
<feature type="chain" id="PRO_5008581355" description="Haemolymph juvenile hormone binding protein" evidence="4">
    <location>
        <begin position="27"/>
        <end position="259"/>
    </location>
</feature>
<organism evidence="5">
    <name type="scientific">Clastoptera arizonana</name>
    <name type="common">Arizona spittle bug</name>
    <dbReference type="NCBI Taxonomy" id="38151"/>
    <lineage>
        <taxon>Eukaryota</taxon>
        <taxon>Metazoa</taxon>
        <taxon>Ecdysozoa</taxon>
        <taxon>Arthropoda</taxon>
        <taxon>Hexapoda</taxon>
        <taxon>Insecta</taxon>
        <taxon>Pterygota</taxon>
        <taxon>Neoptera</taxon>
        <taxon>Paraneoptera</taxon>
        <taxon>Hemiptera</taxon>
        <taxon>Auchenorrhyncha</taxon>
        <taxon>Cercopoidea</taxon>
        <taxon>Clastopteridae</taxon>
        <taxon>Clastoptera</taxon>
    </lineage>
</organism>
<dbReference type="SMART" id="SM00700">
    <property type="entry name" value="JHBP"/>
    <property type="match status" value="1"/>
</dbReference>
<accession>A0A1B6DKM7</accession>
<dbReference type="PANTHER" id="PTHR11008">
    <property type="entry name" value="PROTEIN TAKEOUT-LIKE PROTEIN"/>
    <property type="match status" value="1"/>
</dbReference>
<feature type="non-terminal residue" evidence="5">
    <location>
        <position position="1"/>
    </location>
</feature>
<dbReference type="GO" id="GO:0005615">
    <property type="term" value="C:extracellular space"/>
    <property type="evidence" value="ECO:0007669"/>
    <property type="project" value="TreeGrafter"/>
</dbReference>